<dbReference type="GO" id="GO:0050532">
    <property type="term" value="F:2-phosphosulfolactate phosphatase activity"/>
    <property type="evidence" value="ECO:0007669"/>
    <property type="project" value="UniProtKB-UniRule"/>
</dbReference>
<dbReference type="GO" id="GO:0050545">
    <property type="term" value="F:sulfopyruvate decarboxylase activity"/>
    <property type="evidence" value="ECO:0007669"/>
    <property type="project" value="TreeGrafter"/>
</dbReference>
<organism evidence="9 10">
    <name type="scientific">Plebeiibacterium marinum</name>
    <dbReference type="NCBI Taxonomy" id="2992111"/>
    <lineage>
        <taxon>Bacteria</taxon>
        <taxon>Pseudomonadati</taxon>
        <taxon>Bacteroidota</taxon>
        <taxon>Bacteroidia</taxon>
        <taxon>Marinilabiliales</taxon>
        <taxon>Marinilabiliaceae</taxon>
        <taxon>Plebeiibacterium</taxon>
    </lineage>
</organism>
<keyword evidence="10" id="KW-1185">Reference proteome</keyword>
<dbReference type="Pfam" id="PF04029">
    <property type="entry name" value="2-ph_phosp"/>
    <property type="match status" value="1"/>
</dbReference>
<evidence type="ECO:0000313" key="9">
    <source>
        <dbReference type="EMBL" id="MCW3804972.1"/>
    </source>
</evidence>
<dbReference type="PANTHER" id="PTHR37311:SF1">
    <property type="entry name" value="2-PHOSPHOSULFOLACTATE PHOSPHATASE-RELATED"/>
    <property type="match status" value="1"/>
</dbReference>
<comment type="cofactor">
    <cofactor evidence="1 8">
        <name>Mg(2+)</name>
        <dbReference type="ChEBI" id="CHEBI:18420"/>
    </cofactor>
</comment>
<keyword evidence="6 8" id="KW-0460">Magnesium</keyword>
<evidence type="ECO:0000256" key="1">
    <source>
        <dbReference type="ARBA" id="ARBA00001946"/>
    </source>
</evidence>
<reference evidence="9" key="1">
    <citation type="submission" date="2022-10" db="EMBL/GenBank/DDBJ databases">
        <authorList>
            <person name="Yu W.X."/>
        </authorList>
    </citation>
    <scope>NUCLEOTIDE SEQUENCE</scope>
    <source>
        <strain evidence="9">D04</strain>
    </source>
</reference>
<dbReference type="Proteomes" id="UP001207408">
    <property type="component" value="Unassembled WGS sequence"/>
</dbReference>
<dbReference type="EMBL" id="JAPDPI010000007">
    <property type="protein sequence ID" value="MCW3804972.1"/>
    <property type="molecule type" value="Genomic_DNA"/>
</dbReference>
<comment type="similarity">
    <text evidence="2 8">Belongs to the ComB family.</text>
</comment>
<evidence type="ECO:0000256" key="4">
    <source>
        <dbReference type="ARBA" id="ARBA00021948"/>
    </source>
</evidence>
<dbReference type="InterPro" id="IPR005238">
    <property type="entry name" value="ComB-like"/>
</dbReference>
<dbReference type="GO" id="GO:0000287">
    <property type="term" value="F:magnesium ion binding"/>
    <property type="evidence" value="ECO:0007669"/>
    <property type="project" value="UniProtKB-UniRule"/>
</dbReference>
<dbReference type="RefSeq" id="WP_301198194.1">
    <property type="nucleotide sequence ID" value="NZ_JAPDPI010000007.1"/>
</dbReference>
<evidence type="ECO:0000256" key="3">
    <source>
        <dbReference type="ARBA" id="ARBA00012953"/>
    </source>
</evidence>
<proteinExistence type="inferred from homology"/>
<dbReference type="AlphaFoldDB" id="A0AAE3MCE9"/>
<evidence type="ECO:0000256" key="6">
    <source>
        <dbReference type="ARBA" id="ARBA00022842"/>
    </source>
</evidence>
<accession>A0AAE3MCE9</accession>
<evidence type="ECO:0000256" key="8">
    <source>
        <dbReference type="HAMAP-Rule" id="MF_00490"/>
    </source>
</evidence>
<keyword evidence="5 8" id="KW-0378">Hydrolase</keyword>
<gene>
    <name evidence="8" type="primary">comB</name>
    <name evidence="9" type="ORF">OM074_05005</name>
</gene>
<evidence type="ECO:0000256" key="2">
    <source>
        <dbReference type="ARBA" id="ARBA00009997"/>
    </source>
</evidence>
<evidence type="ECO:0000313" key="10">
    <source>
        <dbReference type="Proteomes" id="UP001207408"/>
    </source>
</evidence>
<dbReference type="FunFam" id="3.90.1560.10:FF:000001">
    <property type="entry name" value="Probable 2-phosphosulfolactate phosphatase"/>
    <property type="match status" value="1"/>
</dbReference>
<dbReference type="InterPro" id="IPR036702">
    <property type="entry name" value="ComB-like_sf"/>
</dbReference>
<dbReference type="PANTHER" id="PTHR37311">
    <property type="entry name" value="2-PHOSPHOSULFOLACTATE PHOSPHATASE-RELATED"/>
    <property type="match status" value="1"/>
</dbReference>
<name>A0AAE3MCE9_9BACT</name>
<comment type="catalytic activity">
    <reaction evidence="7 8">
        <text>(2R)-O-phospho-3-sulfolactate + H2O = (2R)-3-sulfolactate + phosphate</text>
        <dbReference type="Rhea" id="RHEA:23416"/>
        <dbReference type="ChEBI" id="CHEBI:15377"/>
        <dbReference type="ChEBI" id="CHEBI:15597"/>
        <dbReference type="ChEBI" id="CHEBI:43474"/>
        <dbReference type="ChEBI" id="CHEBI:58738"/>
        <dbReference type="EC" id="3.1.3.71"/>
    </reaction>
</comment>
<dbReference type="EC" id="3.1.3.71" evidence="3 8"/>
<dbReference type="Gene3D" id="3.90.1560.10">
    <property type="entry name" value="ComB-like"/>
    <property type="match status" value="1"/>
</dbReference>
<dbReference type="HAMAP" id="MF_00490">
    <property type="entry name" value="ComB"/>
    <property type="match status" value="1"/>
</dbReference>
<sequence>MNVDIILSAREIFPDRVANKTVVVIDVLRATSVMVTALANGAKSVIPVMHPEEAFNIKKELGEENVVLGGERDAVPIEGFDYGNSPFSYVPEVICDKTLVMTTTNGTRAILNSKGASKVIIGAFVNDVAIVKALEGEEEVVLVGSGSYDEFTMEDALCAGKLAMDLKEAYDARLTDVSVAMSLLYHTAKGDLHKIAAQGEHYSRLAGLGYDSDLDYCFRSSVFEIVPVFYGGSIVLENMNG</sequence>
<protein>
    <recommendedName>
        <fullName evidence="4 8">Probable 2-phosphosulfolactate phosphatase</fullName>
        <ecNumber evidence="3 8">3.1.3.71</ecNumber>
    </recommendedName>
</protein>
<comment type="caution">
    <text evidence="9">The sequence shown here is derived from an EMBL/GenBank/DDBJ whole genome shotgun (WGS) entry which is preliminary data.</text>
</comment>
<dbReference type="SUPFAM" id="SSF142823">
    <property type="entry name" value="ComB-like"/>
    <property type="match status" value="1"/>
</dbReference>
<evidence type="ECO:0000256" key="7">
    <source>
        <dbReference type="ARBA" id="ARBA00033711"/>
    </source>
</evidence>
<evidence type="ECO:0000256" key="5">
    <source>
        <dbReference type="ARBA" id="ARBA00022801"/>
    </source>
</evidence>